<dbReference type="InterPro" id="IPR011767">
    <property type="entry name" value="GLR_AS"/>
</dbReference>
<accession>A0A4C2EHI1</accession>
<evidence type="ECO:0000256" key="1">
    <source>
        <dbReference type="SAM" id="MobiDB-lite"/>
    </source>
</evidence>
<dbReference type="AlphaFoldDB" id="A0A4C2EHI1"/>
<feature type="compositionally biased region" description="Basic and acidic residues" evidence="1">
    <location>
        <begin position="44"/>
        <end position="54"/>
    </location>
</feature>
<dbReference type="PROSITE" id="PS51354">
    <property type="entry name" value="GLUTAREDOXIN_2"/>
    <property type="match status" value="1"/>
</dbReference>
<organism evidence="3 4">
    <name type="scientific">Haloarcula mannanilytica</name>
    <dbReference type="NCBI Taxonomy" id="2509225"/>
    <lineage>
        <taxon>Archaea</taxon>
        <taxon>Methanobacteriati</taxon>
        <taxon>Methanobacteriota</taxon>
        <taxon>Stenosarchaea group</taxon>
        <taxon>Halobacteria</taxon>
        <taxon>Halobacteriales</taxon>
        <taxon>Haloarculaceae</taxon>
        <taxon>Haloarcula</taxon>
    </lineage>
</organism>
<keyword evidence="4" id="KW-1185">Reference proteome</keyword>
<evidence type="ECO:0000259" key="2">
    <source>
        <dbReference type="PROSITE" id="PS50404"/>
    </source>
</evidence>
<comment type="caution">
    <text evidence="3">The sequence shown here is derived from an EMBL/GenBank/DDBJ whole genome shotgun (WGS) entry which is preliminary data.</text>
</comment>
<dbReference type="Proteomes" id="UP000304382">
    <property type="component" value="Unassembled WGS sequence"/>
</dbReference>
<dbReference type="SUPFAM" id="SSF52833">
    <property type="entry name" value="Thioredoxin-like"/>
    <property type="match status" value="1"/>
</dbReference>
<reference evidence="3 4" key="1">
    <citation type="submission" date="2019-02" db="EMBL/GenBank/DDBJ databases">
        <title>Haloarcula mannanilyticum sp. nov., a mannan degrading haloarchaeon isolated from commercial salt.</title>
        <authorList>
            <person name="Enomoto S."/>
            <person name="Shimane Y."/>
            <person name="Kamekura M."/>
            <person name="Ito T."/>
            <person name="Moriya O."/>
            <person name="Ihara K."/>
            <person name="Takahashi-Ando N."/>
            <person name="Fukushima Y."/>
            <person name="Yoshida Y."/>
            <person name="Usama R."/>
            <person name="Takai K."/>
            <person name="Minegishi H."/>
        </authorList>
    </citation>
    <scope>NUCLEOTIDE SEQUENCE [LARGE SCALE GENOMIC DNA]</scope>
    <source>
        <strain evidence="3 4">MD130-1</strain>
    </source>
</reference>
<dbReference type="PANTHER" id="PTHR45288:SF1">
    <property type="entry name" value="THIOREDOXIN FAMILY PROTEIN"/>
    <property type="match status" value="1"/>
</dbReference>
<dbReference type="PANTHER" id="PTHR45288">
    <property type="entry name" value="THIOREDOXIN FAMILY PROTEIN"/>
    <property type="match status" value="1"/>
</dbReference>
<dbReference type="EMBL" id="BIXZ01000002">
    <property type="protein sequence ID" value="GCF13876.1"/>
    <property type="molecule type" value="Genomic_DNA"/>
</dbReference>
<feature type="region of interest" description="Disordered" evidence="1">
    <location>
        <begin position="44"/>
        <end position="76"/>
    </location>
</feature>
<protein>
    <submittedName>
        <fullName evidence="3">Glutaredoxin</fullName>
    </submittedName>
</protein>
<dbReference type="Pfam" id="PF13417">
    <property type="entry name" value="GST_N_3"/>
    <property type="match status" value="1"/>
</dbReference>
<dbReference type="InterPro" id="IPR036249">
    <property type="entry name" value="Thioredoxin-like_sf"/>
</dbReference>
<dbReference type="PROSITE" id="PS00195">
    <property type="entry name" value="GLUTAREDOXIN_1"/>
    <property type="match status" value="1"/>
</dbReference>
<proteinExistence type="predicted"/>
<dbReference type="Gene3D" id="3.40.30.10">
    <property type="entry name" value="Glutaredoxin"/>
    <property type="match status" value="1"/>
</dbReference>
<name>A0A4C2EHI1_9EURY</name>
<dbReference type="PROSITE" id="PS50404">
    <property type="entry name" value="GST_NTER"/>
    <property type="match status" value="1"/>
</dbReference>
<feature type="domain" description="GST N-terminal" evidence="2">
    <location>
        <begin position="10"/>
        <end position="90"/>
    </location>
</feature>
<dbReference type="InterPro" id="IPR004045">
    <property type="entry name" value="Glutathione_S-Trfase_N"/>
</dbReference>
<gene>
    <name evidence="3" type="ORF">Harman_18110</name>
</gene>
<evidence type="ECO:0000313" key="4">
    <source>
        <dbReference type="Proteomes" id="UP000304382"/>
    </source>
</evidence>
<sequence>MARLEWGAMANLELYELEGCPYCAKVIEKLDELGLDYESHMVPRSHDERTEVKEVSGQTGVPVLVDKDNGVDGMPESDDIVEYLEETYGQ</sequence>
<evidence type="ECO:0000313" key="3">
    <source>
        <dbReference type="EMBL" id="GCF13876.1"/>
    </source>
</evidence>